<reference evidence="1 2" key="1">
    <citation type="submission" date="2016-10" db="EMBL/GenBank/DDBJ databases">
        <authorList>
            <person name="Varghese N."/>
            <person name="Submissions S."/>
        </authorList>
    </citation>
    <scope>NUCLEOTIDE SEQUENCE [LARGE SCALE GENOMIC DNA]</scope>
    <source>
        <strain evidence="1 2">Nl1</strain>
    </source>
</reference>
<evidence type="ECO:0000313" key="2">
    <source>
        <dbReference type="Proteomes" id="UP000183471"/>
    </source>
</evidence>
<keyword evidence="2" id="KW-1185">Reference proteome</keyword>
<dbReference type="InterPro" id="IPR027584">
    <property type="entry name" value="TrbK_RP4"/>
</dbReference>
<dbReference type="NCBIfam" id="TIGR04359">
    <property type="entry name" value="TrbK_RP4"/>
    <property type="match status" value="1"/>
</dbReference>
<dbReference type="RefSeq" id="WP_074630636.1">
    <property type="nucleotide sequence ID" value="NZ_FNKY01000001.1"/>
</dbReference>
<sequence length="65" mass="6728">MSFKHIVFIIALSTALTGCGGGDGAPEINPTNCSGGGMQAILPTFDNEAARQAFIDKCQALAEKK</sequence>
<dbReference type="EMBL" id="FNKY01000001">
    <property type="protein sequence ID" value="SDQ34759.1"/>
    <property type="molecule type" value="Genomic_DNA"/>
</dbReference>
<accession>A0ABY0T6P1</accession>
<keyword evidence="1" id="KW-0449">Lipoprotein</keyword>
<dbReference type="Proteomes" id="UP000183471">
    <property type="component" value="Unassembled WGS sequence"/>
</dbReference>
<proteinExistence type="predicted"/>
<dbReference type="PROSITE" id="PS51257">
    <property type="entry name" value="PROKAR_LIPOPROTEIN"/>
    <property type="match status" value="1"/>
</dbReference>
<evidence type="ECO:0000313" key="1">
    <source>
        <dbReference type="EMBL" id="SDQ34759.1"/>
    </source>
</evidence>
<organism evidence="1 2">
    <name type="scientific">Nitrosospira multiformis</name>
    <dbReference type="NCBI Taxonomy" id="1231"/>
    <lineage>
        <taxon>Bacteria</taxon>
        <taxon>Pseudomonadati</taxon>
        <taxon>Pseudomonadota</taxon>
        <taxon>Betaproteobacteria</taxon>
        <taxon>Nitrosomonadales</taxon>
        <taxon>Nitrosomonadaceae</taxon>
        <taxon>Nitrosospira</taxon>
    </lineage>
</organism>
<gene>
    <name evidence="1" type="ORF">SAMN05216402_0493</name>
</gene>
<name>A0ABY0T6P1_9PROT</name>
<comment type="caution">
    <text evidence="1">The sequence shown here is derived from an EMBL/GenBank/DDBJ whole genome shotgun (WGS) entry which is preliminary data.</text>
</comment>
<protein>
    <submittedName>
        <fullName evidence="1">Entry exclusion lipoprotein TrbK</fullName>
    </submittedName>
</protein>